<evidence type="ECO:0000313" key="1">
    <source>
        <dbReference type="EMBL" id="KAK2159104.1"/>
    </source>
</evidence>
<comment type="caution">
    <text evidence="1">The sequence shown here is derived from an EMBL/GenBank/DDBJ whole genome shotgun (WGS) entry which is preliminary data.</text>
</comment>
<reference evidence="1" key="1">
    <citation type="journal article" date="2023" name="Mol. Biol. Evol.">
        <title>Third-Generation Sequencing Reveals the Adaptive Role of the Epigenome in Three Deep-Sea Polychaetes.</title>
        <authorList>
            <person name="Perez M."/>
            <person name="Aroh O."/>
            <person name="Sun Y."/>
            <person name="Lan Y."/>
            <person name="Juniper S.K."/>
            <person name="Young C.R."/>
            <person name="Angers B."/>
            <person name="Qian P.Y."/>
        </authorList>
    </citation>
    <scope>NUCLEOTIDE SEQUENCE</scope>
    <source>
        <strain evidence="1">R07B-5</strain>
    </source>
</reference>
<name>A0AAD9JTY4_RIDPI</name>
<dbReference type="PANTHER" id="PTHR46704">
    <property type="entry name" value="CXC DOMAIN-CONTAINING PROTEIN-RELATED"/>
    <property type="match status" value="1"/>
</dbReference>
<dbReference type="Proteomes" id="UP001209878">
    <property type="component" value="Unassembled WGS sequence"/>
</dbReference>
<sequence>MLKAVTEGAQTIRILSDDIDVFVLLVYWTSRMRVVAKIQKEKWNGDVLDINETVQRLGPRKCSQLLGIHALSGCDTGSYPFGKGKKSALKLLEIDIPDLDQVLGQPGATHAQLQEAAYTFFLPLNGQKGCTTMNDARAHSYRCHKKPPPLKKLPPTDTNLQLHVLRAHIQMLLWKAADIRDPPEEARNIANFDWNIEGSAITTAVSTAPVAPQALLDAVSCSCTAGCNACSGTRCSYNSSGLSCTD</sequence>
<dbReference type="EMBL" id="JAODUO010001745">
    <property type="protein sequence ID" value="KAK2159104.1"/>
    <property type="molecule type" value="Genomic_DNA"/>
</dbReference>
<dbReference type="PANTHER" id="PTHR46704:SF1">
    <property type="entry name" value="TELOMERE LENGTH REGULATION PROTEIN TEL2 HOMOLOG"/>
    <property type="match status" value="1"/>
</dbReference>
<keyword evidence="2" id="KW-1185">Reference proteome</keyword>
<evidence type="ECO:0000313" key="2">
    <source>
        <dbReference type="Proteomes" id="UP001209878"/>
    </source>
</evidence>
<dbReference type="AlphaFoldDB" id="A0AAD9JTY4"/>
<organism evidence="1 2">
    <name type="scientific">Ridgeia piscesae</name>
    <name type="common">Tubeworm</name>
    <dbReference type="NCBI Taxonomy" id="27915"/>
    <lineage>
        <taxon>Eukaryota</taxon>
        <taxon>Metazoa</taxon>
        <taxon>Spiralia</taxon>
        <taxon>Lophotrochozoa</taxon>
        <taxon>Annelida</taxon>
        <taxon>Polychaeta</taxon>
        <taxon>Sedentaria</taxon>
        <taxon>Canalipalpata</taxon>
        <taxon>Sabellida</taxon>
        <taxon>Siboglinidae</taxon>
        <taxon>Ridgeia</taxon>
    </lineage>
</organism>
<accession>A0AAD9JTY4</accession>
<protein>
    <submittedName>
        <fullName evidence="1">Uncharacterized protein</fullName>
    </submittedName>
</protein>
<proteinExistence type="predicted"/>
<gene>
    <name evidence="1" type="ORF">NP493_1749g00061</name>
</gene>